<evidence type="ECO:0008006" key="4">
    <source>
        <dbReference type="Google" id="ProtNLM"/>
    </source>
</evidence>
<feature type="transmembrane region" description="Helical" evidence="1">
    <location>
        <begin position="161"/>
        <end position="180"/>
    </location>
</feature>
<keyword evidence="1" id="KW-0812">Transmembrane</keyword>
<dbReference type="EMBL" id="MFUY01000011">
    <property type="protein sequence ID" value="OGI86250.1"/>
    <property type="molecule type" value="Genomic_DNA"/>
</dbReference>
<proteinExistence type="predicted"/>
<keyword evidence="1" id="KW-1133">Transmembrane helix</keyword>
<dbReference type="AlphaFoldDB" id="A0A1F6WWL5"/>
<feature type="transmembrane region" description="Helical" evidence="1">
    <location>
        <begin position="108"/>
        <end position="125"/>
    </location>
</feature>
<feature type="transmembrane region" description="Helical" evidence="1">
    <location>
        <begin position="131"/>
        <end position="149"/>
    </location>
</feature>
<feature type="transmembrane region" description="Helical" evidence="1">
    <location>
        <begin position="35"/>
        <end position="53"/>
    </location>
</feature>
<name>A0A1F6WWL5_9BACT</name>
<comment type="caution">
    <text evidence="2">The sequence shown here is derived from an EMBL/GenBank/DDBJ whole genome shotgun (WGS) entry which is preliminary data.</text>
</comment>
<dbReference type="Proteomes" id="UP000176187">
    <property type="component" value="Unassembled WGS sequence"/>
</dbReference>
<gene>
    <name evidence="2" type="ORF">A3A05_00595</name>
</gene>
<reference evidence="2 3" key="1">
    <citation type="journal article" date="2016" name="Nat. Commun.">
        <title>Thousands of microbial genomes shed light on interconnected biogeochemical processes in an aquifer system.</title>
        <authorList>
            <person name="Anantharaman K."/>
            <person name="Brown C.T."/>
            <person name="Hug L.A."/>
            <person name="Sharon I."/>
            <person name="Castelle C.J."/>
            <person name="Probst A.J."/>
            <person name="Thomas B.C."/>
            <person name="Singh A."/>
            <person name="Wilkins M.J."/>
            <person name="Karaoz U."/>
            <person name="Brodie E.L."/>
            <person name="Williams K.H."/>
            <person name="Hubbard S.S."/>
            <person name="Banfield J.F."/>
        </authorList>
    </citation>
    <scope>NUCLEOTIDE SEQUENCE [LARGE SCALE GENOMIC DNA]</scope>
</reference>
<evidence type="ECO:0000313" key="3">
    <source>
        <dbReference type="Proteomes" id="UP000176187"/>
    </source>
</evidence>
<evidence type="ECO:0000256" key="1">
    <source>
        <dbReference type="SAM" id="Phobius"/>
    </source>
</evidence>
<feature type="transmembrane region" description="Helical" evidence="1">
    <location>
        <begin position="231"/>
        <end position="252"/>
    </location>
</feature>
<organism evidence="2 3">
    <name type="scientific">Candidatus Nomurabacteria bacterium RIFCSPLOWO2_01_FULL_41_12</name>
    <dbReference type="NCBI Taxonomy" id="1801774"/>
    <lineage>
        <taxon>Bacteria</taxon>
        <taxon>Candidatus Nomuraibacteriota</taxon>
    </lineage>
</organism>
<evidence type="ECO:0000313" key="2">
    <source>
        <dbReference type="EMBL" id="OGI86250.1"/>
    </source>
</evidence>
<feature type="transmembrane region" description="Helical" evidence="1">
    <location>
        <begin position="259"/>
        <end position="277"/>
    </location>
</feature>
<accession>A0A1F6WWL5</accession>
<dbReference type="STRING" id="1801774.A3A05_00595"/>
<feature type="transmembrane region" description="Helical" evidence="1">
    <location>
        <begin position="73"/>
        <end position="96"/>
    </location>
</feature>
<keyword evidence="1" id="KW-0472">Membrane</keyword>
<protein>
    <recommendedName>
        <fullName evidence="4">HTTM domain-containing protein</fullName>
    </recommendedName>
</protein>
<sequence length="325" mass="37253">MNLLQYINKYFYDDSPLAKIENYVQKDEPFFTAQLLVRVYYFFLLYSSITFFSSWDFSIGPQTDISFILPISWLKYAGFPLGMIIIRLSFIVTSLLASIAPQFRLVRILSFVALLEFVSLYFSVLQLDVDWYTMLLVSFLLIFLPDKWGKINLFPVIARQKFLLVFWGCQAIVALTYSMAGLGKLVGGVSQLLAGESFMLEMKAGALQVANRLIVTNSTSLLGPWGVDHYIFLWPFFIGTIYLLLFSFVAVFRPNIHRLWGFGLILFHIGNYLFINIGFSAHIFLLSLLFLASPFAPSIVSWREILDDLPILGFALRLFKNKYAS</sequence>